<comment type="caution">
    <text evidence="9">The sequence shown here is derived from an EMBL/GenBank/DDBJ whole genome shotgun (WGS) entry which is preliminary data.</text>
</comment>
<comment type="subcellular location">
    <subcellularLocation>
        <location evidence="1">Membrane</location>
        <topology evidence="1">Multi-pass membrane protein</topology>
    </subcellularLocation>
</comment>
<dbReference type="GO" id="GO:0016020">
    <property type="term" value="C:membrane"/>
    <property type="evidence" value="ECO:0007669"/>
    <property type="project" value="UniProtKB-SubCell"/>
</dbReference>
<dbReference type="InterPro" id="IPR052337">
    <property type="entry name" value="SAT4-like"/>
</dbReference>
<gene>
    <name evidence="9" type="ORF">JMJ35_003743</name>
</gene>
<dbReference type="AlphaFoldDB" id="A0AA39R4Q4"/>
<feature type="transmembrane region" description="Helical" evidence="7">
    <location>
        <begin position="53"/>
        <end position="77"/>
    </location>
</feature>
<feature type="domain" description="Rhodopsin" evidence="8">
    <location>
        <begin position="37"/>
        <end position="276"/>
    </location>
</feature>
<feature type="transmembrane region" description="Helical" evidence="7">
    <location>
        <begin position="212"/>
        <end position="238"/>
    </location>
</feature>
<feature type="transmembrane region" description="Helical" evidence="7">
    <location>
        <begin position="131"/>
        <end position="153"/>
    </location>
</feature>
<evidence type="ECO:0000256" key="1">
    <source>
        <dbReference type="ARBA" id="ARBA00004141"/>
    </source>
</evidence>
<comment type="similarity">
    <text evidence="5">Belongs to the SAT4 family.</text>
</comment>
<accession>A0AA39R4Q4</accession>
<organism evidence="9 10">
    <name type="scientific">Cladonia borealis</name>
    <dbReference type="NCBI Taxonomy" id="184061"/>
    <lineage>
        <taxon>Eukaryota</taxon>
        <taxon>Fungi</taxon>
        <taxon>Dikarya</taxon>
        <taxon>Ascomycota</taxon>
        <taxon>Pezizomycotina</taxon>
        <taxon>Lecanoromycetes</taxon>
        <taxon>OSLEUM clade</taxon>
        <taxon>Lecanoromycetidae</taxon>
        <taxon>Lecanorales</taxon>
        <taxon>Lecanorineae</taxon>
        <taxon>Cladoniaceae</taxon>
        <taxon>Cladonia</taxon>
    </lineage>
</organism>
<reference evidence="9" key="1">
    <citation type="submission" date="2023-03" db="EMBL/GenBank/DDBJ databases">
        <title>Complete genome of Cladonia borealis.</title>
        <authorList>
            <person name="Park H."/>
        </authorList>
    </citation>
    <scope>NUCLEOTIDE SEQUENCE</scope>
    <source>
        <strain evidence="9">ANT050790</strain>
    </source>
</reference>
<evidence type="ECO:0000256" key="5">
    <source>
        <dbReference type="ARBA" id="ARBA00038359"/>
    </source>
</evidence>
<evidence type="ECO:0000259" key="8">
    <source>
        <dbReference type="Pfam" id="PF20684"/>
    </source>
</evidence>
<feature type="transmembrane region" description="Helical" evidence="7">
    <location>
        <begin position="173"/>
        <end position="200"/>
    </location>
</feature>
<proteinExistence type="inferred from homology"/>
<evidence type="ECO:0000256" key="4">
    <source>
        <dbReference type="ARBA" id="ARBA00023136"/>
    </source>
</evidence>
<evidence type="ECO:0000256" key="3">
    <source>
        <dbReference type="ARBA" id="ARBA00022989"/>
    </source>
</evidence>
<evidence type="ECO:0000256" key="2">
    <source>
        <dbReference type="ARBA" id="ARBA00022692"/>
    </source>
</evidence>
<name>A0AA39R4Q4_9LECA</name>
<keyword evidence="4 7" id="KW-0472">Membrane</keyword>
<dbReference type="Proteomes" id="UP001166286">
    <property type="component" value="Unassembled WGS sequence"/>
</dbReference>
<feature type="transmembrane region" description="Helical" evidence="7">
    <location>
        <begin position="20"/>
        <end position="41"/>
    </location>
</feature>
<feature type="region of interest" description="Disordered" evidence="6">
    <location>
        <begin position="378"/>
        <end position="412"/>
    </location>
</feature>
<feature type="transmembrane region" description="Helical" evidence="7">
    <location>
        <begin position="250"/>
        <end position="270"/>
    </location>
</feature>
<dbReference type="Pfam" id="PF20684">
    <property type="entry name" value="Fung_rhodopsin"/>
    <property type="match status" value="1"/>
</dbReference>
<dbReference type="PANTHER" id="PTHR33048:SF57">
    <property type="entry name" value="INTEGRAL MEMBRANE PROTEIN-RELATED"/>
    <property type="match status" value="1"/>
</dbReference>
<evidence type="ECO:0000256" key="7">
    <source>
        <dbReference type="SAM" id="Phobius"/>
    </source>
</evidence>
<keyword evidence="10" id="KW-1185">Reference proteome</keyword>
<evidence type="ECO:0000313" key="10">
    <source>
        <dbReference type="Proteomes" id="UP001166286"/>
    </source>
</evidence>
<dbReference type="InterPro" id="IPR049326">
    <property type="entry name" value="Rhodopsin_dom_fungi"/>
</dbReference>
<evidence type="ECO:0000313" key="9">
    <source>
        <dbReference type="EMBL" id="KAK0514021.1"/>
    </source>
</evidence>
<evidence type="ECO:0000256" key="6">
    <source>
        <dbReference type="SAM" id="MobiDB-lite"/>
    </source>
</evidence>
<keyword evidence="3 7" id="KW-1133">Transmembrane helix</keyword>
<protein>
    <recommendedName>
        <fullName evidence="8">Rhodopsin domain-containing protein</fullName>
    </recommendedName>
</protein>
<keyword evidence="2 7" id="KW-0812">Transmembrane</keyword>
<sequence>MNEASTIANVRDISPRAIKLLVISASCFALASGAVVLRLLARRIKGCRLCFNDFAILAAWVFAVGDCVTVILSILLGKIGNHTASLTPSEISALSKTIVAAETLRISANSCVKLSIMHLYLRIFPNKDFRYIVYGVMALTISYWGGTIVPILLLCSPGAYLWGQQGNVNRTCLNVSAVCLSASVINLILDVVVLGLPMPLLWTLQMPFSKRIAVMGVFSMGVVVCIITILRILSLLHLSFSDLSYNLLPATIWGCLEPCLGIMSACLPVLPPLLARIFKCTNTLTWLRNRPSTISPTTYNTGTWPRGSACTPVTTTSVRPLRSRKLSSVTNFHRLYDVGNLLGTPPPPPPPPPGKAALLPQLLVDGGDEDEGWSWTEVENQSDPEELRNIRISKGWHRSRAGTFAPPGSPRG</sequence>
<dbReference type="PANTHER" id="PTHR33048">
    <property type="entry name" value="PTH11-LIKE INTEGRAL MEMBRANE PROTEIN (AFU_ORTHOLOGUE AFUA_5G11245)"/>
    <property type="match status" value="1"/>
</dbReference>
<dbReference type="EMBL" id="JAFEKC020000006">
    <property type="protein sequence ID" value="KAK0514021.1"/>
    <property type="molecule type" value="Genomic_DNA"/>
</dbReference>